<dbReference type="GO" id="GO:0003723">
    <property type="term" value="F:RNA binding"/>
    <property type="evidence" value="ECO:0007669"/>
    <property type="project" value="TreeGrafter"/>
</dbReference>
<feature type="domain" description="NUC153" evidence="6">
    <location>
        <begin position="691"/>
        <end position="719"/>
    </location>
</feature>
<evidence type="ECO:0000259" key="6">
    <source>
        <dbReference type="Pfam" id="PF08159"/>
    </source>
</evidence>
<evidence type="ECO:0000256" key="3">
    <source>
        <dbReference type="ARBA" id="ARBA00023054"/>
    </source>
</evidence>
<evidence type="ECO:0000256" key="1">
    <source>
        <dbReference type="ARBA" id="ARBA00004604"/>
    </source>
</evidence>
<keyword evidence="4" id="KW-0539">Nucleus</keyword>
<dbReference type="PANTHER" id="PTHR12202">
    <property type="entry name" value="ESF1 HOMOLOG"/>
    <property type="match status" value="1"/>
</dbReference>
<feature type="compositionally biased region" description="Basic and acidic residues" evidence="5">
    <location>
        <begin position="614"/>
        <end position="624"/>
    </location>
</feature>
<dbReference type="PANTHER" id="PTHR12202:SF0">
    <property type="entry name" value="ESF1 HOMOLOG"/>
    <property type="match status" value="1"/>
</dbReference>
<evidence type="ECO:0000313" key="8">
    <source>
        <dbReference type="EMBL" id="CAH0381133.1"/>
    </source>
</evidence>
<name>A0A9N9ZXA3_BEMTA</name>
<protein>
    <recommendedName>
        <fullName evidence="10">ESF1</fullName>
    </recommendedName>
</protein>
<dbReference type="InterPro" id="IPR056750">
    <property type="entry name" value="RRM_ESF1"/>
</dbReference>
<evidence type="ECO:0000313" key="9">
    <source>
        <dbReference type="Proteomes" id="UP001152759"/>
    </source>
</evidence>
<evidence type="ECO:0000259" key="7">
    <source>
        <dbReference type="Pfam" id="PF25121"/>
    </source>
</evidence>
<feature type="domain" description="ESF1 RRM" evidence="7">
    <location>
        <begin position="302"/>
        <end position="407"/>
    </location>
</feature>
<proteinExistence type="inferred from homology"/>
<keyword evidence="3" id="KW-0175">Coiled coil</keyword>
<feature type="domain" description="ESF1 RRM" evidence="7">
    <location>
        <begin position="204"/>
        <end position="281"/>
    </location>
</feature>
<dbReference type="EMBL" id="OU963862">
    <property type="protein sequence ID" value="CAH0381133.1"/>
    <property type="molecule type" value="Genomic_DNA"/>
</dbReference>
<comment type="similarity">
    <text evidence="2">Belongs to the ESF1 family.</text>
</comment>
<feature type="compositionally biased region" description="Acidic residues" evidence="5">
    <location>
        <begin position="319"/>
        <end position="334"/>
    </location>
</feature>
<evidence type="ECO:0000256" key="4">
    <source>
        <dbReference type="ARBA" id="ARBA00023242"/>
    </source>
</evidence>
<feature type="compositionally biased region" description="Basic residues" evidence="5">
    <location>
        <begin position="91"/>
        <end position="103"/>
    </location>
</feature>
<feature type="region of interest" description="Disordered" evidence="5">
    <location>
        <begin position="165"/>
        <end position="194"/>
    </location>
</feature>
<feature type="region of interest" description="Disordered" evidence="5">
    <location>
        <begin position="551"/>
        <end position="685"/>
    </location>
</feature>
<sequence length="770" mass="88565">MMDNSEKDDRFAHVAQDPKFRRIPKYERKIKIDKRFQSMFTDERFTVNYSVDKRGRPLQKSSGDDFRKYYEISSEESDGDDPEAPSTSKMVKVKKSVNQKKKKDITPRLNAATESDDENSGKMDNLDESIDIDQKCEDDEFDEKNMSSKIRQRLKNMSVDYARGESTLLSDSSSDEESSENDEPDIEHAWGELDRDAERTDEITHRLAACHMDWDRIRAVDLMVLFNSFLPNKGVIQSVTIYPSEFGLKRMQEEELIGPPELVGDKKTDHGFLDKENTSKVGLDADSSLEKVSQTSSENDEDMNSESDGHSDDDGSQTNDDDNNNSDSGDSDDNQEGKKFHMERLRQYQINRLKYYYAVIVFDSAETANKVYTECDGMEFETSSARLDLRFIPDETTFDQEPKEVCTSLPEKGKYKPRYFTTTALQQSKVTLTWDETDPHRSEVMQKVTEAAQKGGDISDDEIHNVLATSSDEDDEGIESAGSDNDHVSVAETTVSKAESIARYRNLIKMIEEEEEQKKNDVEMEISWGVGLKDKAKEMVDKKAKTKLTPFQQLVEKKREKRRLKKEERTQKKENINEESGSDIPFSDDELPSDVDTNDPFFQSEMPKKKKSKKKEDIAKSKANEDEERENNAELELLLMDEGADDNKHHFDMKKIVQGETKKKKKSKSRYKKASAPQEKEPDDFMADVQDERFSALYTSHHFNIDPANPLFKKTKAMEAIISEKQRRRKSDPNYEFEEPGVSKKPKIDSSLLKKDTELSMLVKEIKKKM</sequence>
<evidence type="ECO:0000256" key="2">
    <source>
        <dbReference type="ARBA" id="ARBA00009087"/>
    </source>
</evidence>
<accession>A0A9N9ZXA3</accession>
<organism evidence="8 9">
    <name type="scientific">Bemisia tabaci</name>
    <name type="common">Sweetpotato whitefly</name>
    <name type="synonym">Aleurodes tabaci</name>
    <dbReference type="NCBI Taxonomy" id="7038"/>
    <lineage>
        <taxon>Eukaryota</taxon>
        <taxon>Metazoa</taxon>
        <taxon>Ecdysozoa</taxon>
        <taxon>Arthropoda</taxon>
        <taxon>Hexapoda</taxon>
        <taxon>Insecta</taxon>
        <taxon>Pterygota</taxon>
        <taxon>Neoptera</taxon>
        <taxon>Paraneoptera</taxon>
        <taxon>Hemiptera</taxon>
        <taxon>Sternorrhyncha</taxon>
        <taxon>Aleyrodoidea</taxon>
        <taxon>Aleyrodidae</taxon>
        <taxon>Aleyrodinae</taxon>
        <taxon>Bemisia</taxon>
    </lineage>
</organism>
<keyword evidence="9" id="KW-1185">Reference proteome</keyword>
<dbReference type="Proteomes" id="UP001152759">
    <property type="component" value="Chromosome 1"/>
</dbReference>
<feature type="compositionally biased region" description="Acidic residues" evidence="5">
    <location>
        <begin position="73"/>
        <end position="83"/>
    </location>
</feature>
<feature type="region of interest" description="Disordered" evidence="5">
    <location>
        <begin position="470"/>
        <end position="494"/>
    </location>
</feature>
<dbReference type="GO" id="GO:0006364">
    <property type="term" value="P:rRNA processing"/>
    <property type="evidence" value="ECO:0007669"/>
    <property type="project" value="InterPro"/>
</dbReference>
<feature type="compositionally biased region" description="Basic residues" evidence="5">
    <location>
        <begin position="662"/>
        <end position="673"/>
    </location>
</feature>
<dbReference type="Pfam" id="PF08159">
    <property type="entry name" value="NUC153"/>
    <property type="match status" value="1"/>
</dbReference>
<feature type="compositionally biased region" description="Acidic residues" evidence="5">
    <location>
        <begin position="586"/>
        <end position="597"/>
    </location>
</feature>
<evidence type="ECO:0000256" key="5">
    <source>
        <dbReference type="SAM" id="MobiDB-lite"/>
    </source>
</evidence>
<gene>
    <name evidence="8" type="ORF">BEMITA_LOCUS811</name>
</gene>
<comment type="subcellular location">
    <subcellularLocation>
        <location evidence="1">Nucleus</location>
        <location evidence="1">Nucleolus</location>
    </subcellularLocation>
</comment>
<dbReference type="GO" id="GO:0005730">
    <property type="term" value="C:nucleolus"/>
    <property type="evidence" value="ECO:0007669"/>
    <property type="project" value="UniProtKB-SubCell"/>
</dbReference>
<feature type="compositionally biased region" description="Basic and acidic residues" evidence="5">
    <location>
        <begin position="645"/>
        <end position="661"/>
    </location>
</feature>
<feature type="region of interest" description="Disordered" evidence="5">
    <location>
        <begin position="47"/>
        <end position="129"/>
    </location>
</feature>
<feature type="region of interest" description="Disordered" evidence="5">
    <location>
        <begin position="724"/>
        <end position="746"/>
    </location>
</feature>
<feature type="compositionally biased region" description="Basic and acidic residues" evidence="5">
    <location>
        <begin position="263"/>
        <end position="278"/>
    </location>
</feature>
<evidence type="ECO:0008006" key="10">
    <source>
        <dbReference type="Google" id="ProtNLM"/>
    </source>
</evidence>
<dbReference type="KEGG" id="btab:109041230"/>
<feature type="compositionally biased region" description="Acidic residues" evidence="5">
    <location>
        <begin position="173"/>
        <end position="185"/>
    </location>
</feature>
<dbReference type="AlphaFoldDB" id="A0A9N9ZXA3"/>
<feature type="compositionally biased region" description="Basic and acidic residues" evidence="5">
    <location>
        <begin position="565"/>
        <end position="576"/>
    </location>
</feature>
<dbReference type="InterPro" id="IPR039754">
    <property type="entry name" value="Esf1"/>
</dbReference>
<feature type="region of interest" description="Disordered" evidence="5">
    <location>
        <begin position="260"/>
        <end position="338"/>
    </location>
</feature>
<reference evidence="8" key="1">
    <citation type="submission" date="2021-12" db="EMBL/GenBank/DDBJ databases">
        <authorList>
            <person name="King R."/>
        </authorList>
    </citation>
    <scope>NUCLEOTIDE SEQUENCE</scope>
</reference>
<dbReference type="InterPro" id="IPR012580">
    <property type="entry name" value="NUC153"/>
</dbReference>
<dbReference type="Pfam" id="PF25121">
    <property type="entry name" value="RRM_ESF1"/>
    <property type="match status" value="2"/>
</dbReference>